<dbReference type="InterPro" id="IPR001077">
    <property type="entry name" value="COMT_C"/>
</dbReference>
<evidence type="ECO:0000256" key="3">
    <source>
        <dbReference type="ARBA" id="ARBA00022691"/>
    </source>
</evidence>
<dbReference type="GO" id="GO:0008171">
    <property type="term" value="F:O-methyltransferase activity"/>
    <property type="evidence" value="ECO:0007669"/>
    <property type="project" value="InterPro"/>
</dbReference>
<dbReference type="InterPro" id="IPR016461">
    <property type="entry name" value="COMT-like"/>
</dbReference>
<gene>
    <name evidence="5" type="ORF">ALECFALPRED_000075</name>
</gene>
<evidence type="ECO:0000313" key="5">
    <source>
        <dbReference type="EMBL" id="CAF9902938.1"/>
    </source>
</evidence>
<keyword evidence="3" id="KW-0949">S-adenosyl-L-methionine</keyword>
<evidence type="ECO:0000256" key="1">
    <source>
        <dbReference type="ARBA" id="ARBA00022603"/>
    </source>
</evidence>
<dbReference type="AlphaFoldDB" id="A0A8H3EE20"/>
<evidence type="ECO:0000259" key="4">
    <source>
        <dbReference type="Pfam" id="PF00891"/>
    </source>
</evidence>
<name>A0A8H3EE20_9LECA</name>
<evidence type="ECO:0000313" key="6">
    <source>
        <dbReference type="Proteomes" id="UP000664203"/>
    </source>
</evidence>
<dbReference type="InterPro" id="IPR029063">
    <property type="entry name" value="SAM-dependent_MTases_sf"/>
</dbReference>
<organism evidence="5 6">
    <name type="scientific">Alectoria fallacina</name>
    <dbReference type="NCBI Taxonomy" id="1903189"/>
    <lineage>
        <taxon>Eukaryota</taxon>
        <taxon>Fungi</taxon>
        <taxon>Dikarya</taxon>
        <taxon>Ascomycota</taxon>
        <taxon>Pezizomycotina</taxon>
        <taxon>Lecanoromycetes</taxon>
        <taxon>OSLEUM clade</taxon>
        <taxon>Lecanoromycetidae</taxon>
        <taxon>Lecanorales</taxon>
        <taxon>Lecanorineae</taxon>
        <taxon>Parmeliaceae</taxon>
        <taxon>Alectoria</taxon>
    </lineage>
</organism>
<dbReference type="PANTHER" id="PTHR43712">
    <property type="entry name" value="PUTATIVE (AFU_ORTHOLOGUE AFUA_4G14580)-RELATED"/>
    <property type="match status" value="1"/>
</dbReference>
<proteinExistence type="predicted"/>
<dbReference type="EMBL" id="CAJPDR010000001">
    <property type="protein sequence ID" value="CAF9902938.1"/>
    <property type="molecule type" value="Genomic_DNA"/>
</dbReference>
<reference evidence="5" key="1">
    <citation type="submission" date="2021-03" db="EMBL/GenBank/DDBJ databases">
        <authorList>
            <person name="Tagirdzhanova G."/>
        </authorList>
    </citation>
    <scope>NUCLEOTIDE SEQUENCE</scope>
</reference>
<feature type="domain" description="O-methyltransferase C-terminal" evidence="4">
    <location>
        <begin position="152"/>
        <end position="234"/>
    </location>
</feature>
<dbReference type="Gene3D" id="3.40.50.150">
    <property type="entry name" value="Vaccinia Virus protein VP39"/>
    <property type="match status" value="1"/>
</dbReference>
<evidence type="ECO:0000256" key="2">
    <source>
        <dbReference type="ARBA" id="ARBA00022679"/>
    </source>
</evidence>
<keyword evidence="1" id="KW-0489">Methyltransferase</keyword>
<protein>
    <recommendedName>
        <fullName evidence="4">O-methyltransferase C-terminal domain-containing protein</fullName>
    </recommendedName>
</protein>
<dbReference type="PROSITE" id="PS51683">
    <property type="entry name" value="SAM_OMT_II"/>
    <property type="match status" value="1"/>
</dbReference>
<keyword evidence="6" id="KW-1185">Reference proteome</keyword>
<accession>A0A8H3EE20</accession>
<sequence length="241" mass="27012">MTAADETLLGRLLRYLAGIDAIAHAGPDSYVATTISKAFTTAKGISGSGIFVNCLIPSWTKLHKTLAESGYGNLCDPLHCAFQTGLNSNDHVFEWFAKNPSVLNDFNIFMSAQREGHEYWLDFYPFEQQIGNASQSKDDTTVLFVDIGGRMVLQDLPQTIEQITAGPAMEHMVHDFFTLQPVKGAHAYYFRNIFHDWPEEQCRAILQQTCTAMAKGFSKILINEMVVPLQRGRPIRLAIRH</sequence>
<keyword evidence="2" id="KW-0808">Transferase</keyword>
<comment type="caution">
    <text evidence="5">The sequence shown here is derived from an EMBL/GenBank/DDBJ whole genome shotgun (WGS) entry which is preliminary data.</text>
</comment>
<dbReference type="GO" id="GO:0032259">
    <property type="term" value="P:methylation"/>
    <property type="evidence" value="ECO:0007669"/>
    <property type="project" value="UniProtKB-KW"/>
</dbReference>
<dbReference type="SUPFAM" id="SSF53335">
    <property type="entry name" value="S-adenosyl-L-methionine-dependent methyltransferases"/>
    <property type="match status" value="1"/>
</dbReference>
<dbReference type="PANTHER" id="PTHR43712:SF1">
    <property type="entry name" value="HYPOTHETICAL O-METHYLTRANSFERASE (EUROFUNG)-RELATED"/>
    <property type="match status" value="1"/>
</dbReference>
<dbReference type="Proteomes" id="UP000664203">
    <property type="component" value="Unassembled WGS sequence"/>
</dbReference>
<dbReference type="Pfam" id="PF00891">
    <property type="entry name" value="Methyltransf_2"/>
    <property type="match status" value="1"/>
</dbReference>
<dbReference type="OrthoDB" id="1535081at2759"/>